<accession>A0ABV7D2R9</accession>
<evidence type="ECO:0000259" key="11">
    <source>
        <dbReference type="Pfam" id="PF21088"/>
    </source>
</evidence>
<name>A0ABV7D2R9_9PROT</name>
<evidence type="ECO:0000313" key="13">
    <source>
        <dbReference type="Proteomes" id="UP001595444"/>
    </source>
</evidence>
<dbReference type="InterPro" id="IPR011066">
    <property type="entry name" value="MscS_channel_C_sf"/>
</dbReference>
<dbReference type="Proteomes" id="UP001595444">
    <property type="component" value="Unassembled WGS sequence"/>
</dbReference>
<dbReference type="InterPro" id="IPR023408">
    <property type="entry name" value="MscS_beta-dom_sf"/>
</dbReference>
<evidence type="ECO:0000256" key="3">
    <source>
        <dbReference type="ARBA" id="ARBA00022475"/>
    </source>
</evidence>
<protein>
    <submittedName>
        <fullName evidence="12">Mechanosensitive ion channel family protein</fullName>
    </submittedName>
</protein>
<gene>
    <name evidence="12" type="ORF">ACFOKA_06090</name>
</gene>
<dbReference type="SUPFAM" id="SSF50182">
    <property type="entry name" value="Sm-like ribonucleoproteins"/>
    <property type="match status" value="1"/>
</dbReference>
<dbReference type="Pfam" id="PF00924">
    <property type="entry name" value="MS_channel_2nd"/>
    <property type="match status" value="1"/>
</dbReference>
<evidence type="ECO:0000256" key="4">
    <source>
        <dbReference type="ARBA" id="ARBA00022692"/>
    </source>
</evidence>
<dbReference type="EMBL" id="JBHRSL010000003">
    <property type="protein sequence ID" value="MFC3051468.1"/>
    <property type="molecule type" value="Genomic_DNA"/>
</dbReference>
<feature type="transmembrane region" description="Helical" evidence="8">
    <location>
        <begin position="245"/>
        <end position="261"/>
    </location>
</feature>
<dbReference type="Gene3D" id="2.30.30.60">
    <property type="match status" value="1"/>
</dbReference>
<proteinExistence type="inferred from homology"/>
<keyword evidence="3" id="KW-1003">Cell membrane</keyword>
<feature type="compositionally biased region" description="Basic and acidic residues" evidence="7">
    <location>
        <begin position="440"/>
        <end position="463"/>
    </location>
</feature>
<comment type="caution">
    <text evidence="12">The sequence shown here is derived from an EMBL/GenBank/DDBJ whole genome shotgun (WGS) entry which is preliminary data.</text>
</comment>
<dbReference type="InterPro" id="IPR011014">
    <property type="entry name" value="MscS_channel_TM-2"/>
</dbReference>
<dbReference type="SUPFAM" id="SSF82689">
    <property type="entry name" value="Mechanosensitive channel protein MscS (YggB), C-terminal domain"/>
    <property type="match status" value="1"/>
</dbReference>
<dbReference type="Gene3D" id="3.30.70.100">
    <property type="match status" value="1"/>
</dbReference>
<feature type="domain" description="Mechanosensitive ion channel MscS" evidence="9">
    <location>
        <begin position="264"/>
        <end position="331"/>
    </location>
</feature>
<evidence type="ECO:0000256" key="2">
    <source>
        <dbReference type="ARBA" id="ARBA00008017"/>
    </source>
</evidence>
<evidence type="ECO:0000256" key="8">
    <source>
        <dbReference type="SAM" id="Phobius"/>
    </source>
</evidence>
<feature type="transmembrane region" description="Helical" evidence="8">
    <location>
        <begin position="175"/>
        <end position="197"/>
    </location>
</feature>
<feature type="domain" description="Mechanosensitive ion channel MscS C-terminal" evidence="10">
    <location>
        <begin position="338"/>
        <end position="424"/>
    </location>
</feature>
<dbReference type="PANTHER" id="PTHR30347">
    <property type="entry name" value="POTASSIUM CHANNEL RELATED"/>
    <property type="match status" value="1"/>
</dbReference>
<keyword evidence="5 8" id="KW-1133">Transmembrane helix</keyword>
<keyword evidence="4 8" id="KW-0812">Transmembrane</keyword>
<dbReference type="Pfam" id="PF21088">
    <property type="entry name" value="MS_channel_1st"/>
    <property type="match status" value="1"/>
</dbReference>
<evidence type="ECO:0000256" key="5">
    <source>
        <dbReference type="ARBA" id="ARBA00022989"/>
    </source>
</evidence>
<dbReference type="PANTHER" id="PTHR30347:SF1">
    <property type="entry name" value="MECHANOSENSITIVE CHANNEL MSCK"/>
    <property type="match status" value="1"/>
</dbReference>
<feature type="transmembrane region" description="Helical" evidence="8">
    <location>
        <begin position="77"/>
        <end position="104"/>
    </location>
</feature>
<feature type="transmembrane region" description="Helical" evidence="8">
    <location>
        <begin position="138"/>
        <end position="163"/>
    </location>
</feature>
<comment type="similarity">
    <text evidence="2">Belongs to the MscS (TC 1.A.23) family.</text>
</comment>
<keyword evidence="6 8" id="KW-0472">Membrane</keyword>
<reference evidence="13" key="1">
    <citation type="journal article" date="2019" name="Int. J. Syst. Evol. Microbiol.">
        <title>The Global Catalogue of Microorganisms (GCM) 10K type strain sequencing project: providing services to taxonomists for standard genome sequencing and annotation.</title>
        <authorList>
            <consortium name="The Broad Institute Genomics Platform"/>
            <consortium name="The Broad Institute Genome Sequencing Center for Infectious Disease"/>
            <person name="Wu L."/>
            <person name="Ma J."/>
        </authorList>
    </citation>
    <scope>NUCLEOTIDE SEQUENCE [LARGE SCALE GENOMIC DNA]</scope>
    <source>
        <strain evidence="13">KCTC 62164</strain>
    </source>
</reference>
<feature type="domain" description="Mechanosensitive ion channel transmembrane helices 2/3" evidence="11">
    <location>
        <begin position="222"/>
        <end position="262"/>
    </location>
</feature>
<evidence type="ECO:0000256" key="1">
    <source>
        <dbReference type="ARBA" id="ARBA00004651"/>
    </source>
</evidence>
<feature type="transmembrane region" description="Helical" evidence="8">
    <location>
        <begin position="110"/>
        <end position="131"/>
    </location>
</feature>
<feature type="transmembrane region" description="Helical" evidence="8">
    <location>
        <begin position="218"/>
        <end position="239"/>
    </location>
</feature>
<feature type="transmembrane region" description="Helical" evidence="8">
    <location>
        <begin position="36"/>
        <end position="56"/>
    </location>
</feature>
<evidence type="ECO:0000256" key="7">
    <source>
        <dbReference type="SAM" id="MobiDB-lite"/>
    </source>
</evidence>
<dbReference type="Pfam" id="PF21082">
    <property type="entry name" value="MS_channel_3rd"/>
    <property type="match status" value="1"/>
</dbReference>
<organism evidence="12 13">
    <name type="scientific">Kordiimonas pumila</name>
    <dbReference type="NCBI Taxonomy" id="2161677"/>
    <lineage>
        <taxon>Bacteria</taxon>
        <taxon>Pseudomonadati</taxon>
        <taxon>Pseudomonadota</taxon>
        <taxon>Alphaproteobacteria</taxon>
        <taxon>Kordiimonadales</taxon>
        <taxon>Kordiimonadaceae</taxon>
        <taxon>Kordiimonas</taxon>
    </lineage>
</organism>
<evidence type="ECO:0000313" key="12">
    <source>
        <dbReference type="EMBL" id="MFC3051468.1"/>
    </source>
</evidence>
<evidence type="ECO:0000259" key="9">
    <source>
        <dbReference type="Pfam" id="PF00924"/>
    </source>
</evidence>
<dbReference type="SUPFAM" id="SSF82861">
    <property type="entry name" value="Mechanosensitive channel protein MscS (YggB), transmembrane region"/>
    <property type="match status" value="1"/>
</dbReference>
<dbReference type="InterPro" id="IPR006685">
    <property type="entry name" value="MscS_channel_2nd"/>
</dbReference>
<keyword evidence="13" id="KW-1185">Reference proteome</keyword>
<dbReference type="InterPro" id="IPR049142">
    <property type="entry name" value="MS_channel_1st"/>
</dbReference>
<dbReference type="RefSeq" id="WP_228073728.1">
    <property type="nucleotide sequence ID" value="NZ_CP061205.1"/>
</dbReference>
<feature type="region of interest" description="Disordered" evidence="7">
    <location>
        <begin position="435"/>
        <end position="463"/>
    </location>
</feature>
<evidence type="ECO:0000259" key="10">
    <source>
        <dbReference type="Pfam" id="PF21082"/>
    </source>
</evidence>
<dbReference type="InterPro" id="IPR052702">
    <property type="entry name" value="MscS-like_channel"/>
</dbReference>
<dbReference type="InterPro" id="IPR049278">
    <property type="entry name" value="MS_channel_C"/>
</dbReference>
<sequence>MTDQPITAADYINTAKDQAEAMAVHMLDRLTHTDTYFYLAVLVIIITCSLIAQIFIHNRFVKRLKSNRKILKSFRQLMPKIVSLTAPVATLVLLIPATALSAALYGSTEVMAAAARLATIWLIWAALWALVDSALLKILSIWVLLPATFLHIFNELDTAIAILETVSFNLGKVEITAYTIVKAVVFFSIVMWAGQLMSNLGTDYIRRTRSLTISTKELLIKLFDIGLYILLFIVALDLIGIDLTALTVFSGALGVGLGFGLQKIASNFISGIILLTEKSVTIGNLVEMDNGTFGYMRKLGARASVIETFDGKEVMVPNEDFITSRVANLTHSSNVGRIEVPVGVAYGSDLEAAQKLILRAAETYTRTSKNENYKPDCFLRCFNDSSIDFLLVFWIDDVREGRWKAQSDVMLTVWSNLRDGGIEIPFPQRDLHIKSGVPELTEHKEEKPARKTENKSDPETEAA</sequence>
<evidence type="ECO:0000256" key="6">
    <source>
        <dbReference type="ARBA" id="ARBA00023136"/>
    </source>
</evidence>
<comment type="subcellular location">
    <subcellularLocation>
        <location evidence="1">Cell membrane</location>
        <topology evidence="1">Multi-pass membrane protein</topology>
    </subcellularLocation>
</comment>
<dbReference type="Gene3D" id="1.10.287.1260">
    <property type="match status" value="1"/>
</dbReference>
<dbReference type="InterPro" id="IPR010920">
    <property type="entry name" value="LSM_dom_sf"/>
</dbReference>